<evidence type="ECO:0000313" key="3">
    <source>
        <dbReference type="Proteomes" id="UP000076738"/>
    </source>
</evidence>
<feature type="region of interest" description="Disordered" evidence="1">
    <location>
        <begin position="118"/>
        <end position="137"/>
    </location>
</feature>
<reference evidence="2 3" key="1">
    <citation type="journal article" date="2016" name="Mol. Biol. Evol.">
        <title>Comparative Genomics of Early-Diverging Mushroom-Forming Fungi Provides Insights into the Origins of Lignocellulose Decay Capabilities.</title>
        <authorList>
            <person name="Nagy L.G."/>
            <person name="Riley R."/>
            <person name="Tritt A."/>
            <person name="Adam C."/>
            <person name="Daum C."/>
            <person name="Floudas D."/>
            <person name="Sun H."/>
            <person name="Yadav J.S."/>
            <person name="Pangilinan J."/>
            <person name="Larsson K.H."/>
            <person name="Matsuura K."/>
            <person name="Barry K."/>
            <person name="Labutti K."/>
            <person name="Kuo R."/>
            <person name="Ohm R.A."/>
            <person name="Bhattacharya S.S."/>
            <person name="Shirouzu T."/>
            <person name="Yoshinaga Y."/>
            <person name="Martin F.M."/>
            <person name="Grigoriev I.V."/>
            <person name="Hibbett D.S."/>
        </authorList>
    </citation>
    <scope>NUCLEOTIDE SEQUENCE [LARGE SCALE GENOMIC DNA]</scope>
    <source>
        <strain evidence="2 3">TUFC12733</strain>
    </source>
</reference>
<name>A0A167I6J0_CALVF</name>
<dbReference type="Proteomes" id="UP000076738">
    <property type="component" value="Unassembled WGS sequence"/>
</dbReference>
<accession>A0A167I6J0</accession>
<evidence type="ECO:0000256" key="1">
    <source>
        <dbReference type="SAM" id="MobiDB-lite"/>
    </source>
</evidence>
<protein>
    <submittedName>
        <fullName evidence="2">Uncharacterized protein</fullName>
    </submittedName>
</protein>
<dbReference type="OrthoDB" id="4748970at2759"/>
<organism evidence="2 3">
    <name type="scientific">Calocera viscosa (strain TUFC12733)</name>
    <dbReference type="NCBI Taxonomy" id="1330018"/>
    <lineage>
        <taxon>Eukaryota</taxon>
        <taxon>Fungi</taxon>
        <taxon>Dikarya</taxon>
        <taxon>Basidiomycota</taxon>
        <taxon>Agaricomycotina</taxon>
        <taxon>Dacrymycetes</taxon>
        <taxon>Dacrymycetales</taxon>
        <taxon>Dacrymycetaceae</taxon>
        <taxon>Calocera</taxon>
    </lineage>
</organism>
<dbReference type="STRING" id="1330018.A0A167I6J0"/>
<feature type="compositionally biased region" description="Basic residues" evidence="1">
    <location>
        <begin position="126"/>
        <end position="137"/>
    </location>
</feature>
<keyword evidence="3" id="KW-1185">Reference proteome</keyword>
<proteinExistence type="predicted"/>
<dbReference type="AlphaFoldDB" id="A0A167I6J0"/>
<dbReference type="EMBL" id="KV417311">
    <property type="protein sequence ID" value="KZO92349.1"/>
    <property type="molecule type" value="Genomic_DNA"/>
</dbReference>
<evidence type="ECO:0000313" key="2">
    <source>
        <dbReference type="EMBL" id="KZO92349.1"/>
    </source>
</evidence>
<sequence length="137" mass="14512">MLDESDEYALSLWLQAGIDPLVLKLLSDPLSPLSLPISDNSSNSSFVEASSARGLEGQLLPPSMSSNIFLDNRAPSLTPSLPDSLCDPDYSPFASFEVTNLTTTTTTILATTTALPAAAAAPSHSHEHKHLPLPRPS</sequence>
<gene>
    <name evidence="2" type="ORF">CALVIDRAFT_540987</name>
</gene>